<dbReference type="AlphaFoldDB" id="A0A832RWH0"/>
<proteinExistence type="inferred from homology"/>
<dbReference type="GO" id="GO:0005524">
    <property type="term" value="F:ATP binding"/>
    <property type="evidence" value="ECO:0007669"/>
    <property type="project" value="UniProtKB-KW"/>
</dbReference>
<dbReference type="UniPathway" id="UPA00241"/>
<comment type="function">
    <text evidence="5">Catalyzes the condensation of (R)-4-phosphopantoate and beta-alanine to 4'-phosphopantothenate in the CoA biosynthesis pathway.</text>
</comment>
<accession>A0A832RWH0</accession>
<reference evidence="6" key="1">
    <citation type="journal article" date="2020" name="bioRxiv">
        <title>A rank-normalized archaeal taxonomy based on genome phylogeny resolves widespread incomplete and uneven classifications.</title>
        <authorList>
            <person name="Rinke C."/>
            <person name="Chuvochina M."/>
            <person name="Mussig A.J."/>
            <person name="Chaumeil P.-A."/>
            <person name="Waite D.W."/>
            <person name="Whitman W.B."/>
            <person name="Parks D.H."/>
            <person name="Hugenholtz P."/>
        </authorList>
    </citation>
    <scope>NUCLEOTIDE SEQUENCE</scope>
    <source>
        <strain evidence="6">UBA12518</strain>
    </source>
</reference>
<sequence length="249" mass="27407">MSTIPHDHPRYASLIAREKLVEGIEQGIVSMHGLIAHGRGEAFDYLIGERTTHAALEAERVACAHLIRARHPIISVNGNAAALAGELLVRLSELLAIPLEVNLFHYTEQRAERIASHLMRLGAREVLTQRDAMIPHLSSERGRVSSKGIYAADVVLVPLEDGDRCEKLVSMGKVVIAIDLNPLSRTSRTATITIVDELQRALGNMLELASELVDAPTERLDALIQGFDNDTNLMESLRAIGHHIAEQFR</sequence>
<dbReference type="PANTHER" id="PTHR40695">
    <property type="entry name" value="4-PHOSPHOPANTOATE--BETA-ALANINE LIGASE"/>
    <property type="match status" value="1"/>
</dbReference>
<feature type="binding site" evidence="5">
    <location>
        <position position="17"/>
    </location>
    <ligand>
        <name>ATP</name>
        <dbReference type="ChEBI" id="CHEBI:30616"/>
    </ligand>
</feature>
<comment type="pathway">
    <text evidence="5">Cofactor biosynthesis; coenzyme A biosynthesis.</text>
</comment>
<evidence type="ECO:0000256" key="3">
    <source>
        <dbReference type="ARBA" id="ARBA00022840"/>
    </source>
</evidence>
<dbReference type="Proteomes" id="UP000600363">
    <property type="component" value="Unassembled WGS sequence"/>
</dbReference>
<evidence type="ECO:0000256" key="4">
    <source>
        <dbReference type="ARBA" id="ARBA00022993"/>
    </source>
</evidence>
<dbReference type="PIRSF" id="PIRSF004853">
    <property type="entry name" value="UCP004853"/>
    <property type="match status" value="1"/>
</dbReference>
<name>A0A832RWH0_9EURY</name>
<evidence type="ECO:0000313" key="7">
    <source>
        <dbReference type="Proteomes" id="UP000600363"/>
    </source>
</evidence>
<evidence type="ECO:0000256" key="2">
    <source>
        <dbReference type="ARBA" id="ARBA00022741"/>
    </source>
</evidence>
<dbReference type="RefSeq" id="WP_042686062.1">
    <property type="nucleotide sequence ID" value="NZ_DUIH01000017.1"/>
</dbReference>
<keyword evidence="1 5" id="KW-0436">Ligase</keyword>
<dbReference type="HAMAP" id="MF_02224">
    <property type="entry name" value="PPS"/>
    <property type="match status" value="1"/>
</dbReference>
<dbReference type="GO" id="GO:0015937">
    <property type="term" value="P:coenzyme A biosynthetic process"/>
    <property type="evidence" value="ECO:0007669"/>
    <property type="project" value="UniProtKB-UniRule"/>
</dbReference>
<comment type="caution">
    <text evidence="6">The sequence shown here is derived from an EMBL/GenBank/DDBJ whole genome shotgun (WGS) entry which is preliminary data.</text>
</comment>
<dbReference type="EMBL" id="DUIH01000017">
    <property type="protein sequence ID" value="HIH69960.1"/>
    <property type="molecule type" value="Genomic_DNA"/>
</dbReference>
<comment type="caution">
    <text evidence="5">Lacks conserved residue(s) required for the propagation of feature annotation.</text>
</comment>
<comment type="catalytic activity">
    <reaction evidence="5">
        <text>(R)-4-phosphopantoate + beta-alanine + ATP = (R)-4'-phosphopantothenate + AMP + diphosphate + H(+)</text>
        <dbReference type="Rhea" id="RHEA:27930"/>
        <dbReference type="ChEBI" id="CHEBI:10986"/>
        <dbReference type="ChEBI" id="CHEBI:15378"/>
        <dbReference type="ChEBI" id="CHEBI:30616"/>
        <dbReference type="ChEBI" id="CHEBI:33019"/>
        <dbReference type="ChEBI" id="CHEBI:57966"/>
        <dbReference type="ChEBI" id="CHEBI:61294"/>
        <dbReference type="ChEBI" id="CHEBI:456215"/>
        <dbReference type="EC" id="6.3.2.36"/>
    </reaction>
</comment>
<dbReference type="GO" id="GO:0016881">
    <property type="term" value="F:acid-amino acid ligase activity"/>
    <property type="evidence" value="ECO:0007669"/>
    <property type="project" value="UniProtKB-UniRule"/>
</dbReference>
<organism evidence="6 7">
    <name type="scientific">Methermicoccus shengliensis</name>
    <dbReference type="NCBI Taxonomy" id="660064"/>
    <lineage>
        <taxon>Archaea</taxon>
        <taxon>Methanobacteriati</taxon>
        <taxon>Methanobacteriota</taxon>
        <taxon>Stenosarchaea group</taxon>
        <taxon>Methanomicrobia</taxon>
        <taxon>Methanosarcinales</taxon>
        <taxon>Methermicoccaceae</taxon>
        <taxon>Methermicoccus</taxon>
    </lineage>
</organism>
<keyword evidence="2 5" id="KW-0547">Nucleotide-binding</keyword>
<feature type="binding site" evidence="5">
    <location>
        <begin position="179"/>
        <end position="181"/>
    </location>
    <ligand>
        <name>ATP</name>
        <dbReference type="ChEBI" id="CHEBI:30616"/>
    </ligand>
</feature>
<dbReference type="NCBIfam" id="NF010324">
    <property type="entry name" value="PRK13761.1"/>
    <property type="match status" value="1"/>
</dbReference>
<dbReference type="PANTHER" id="PTHR40695:SF1">
    <property type="entry name" value="4-PHOSPHOPANTOATE--BETA-ALANINE LIGASE"/>
    <property type="match status" value="1"/>
</dbReference>
<feature type="binding site" evidence="5">
    <location>
        <begin position="185"/>
        <end position="186"/>
    </location>
    <ligand>
        <name>ATP</name>
        <dbReference type="ChEBI" id="CHEBI:30616"/>
    </ligand>
</feature>
<evidence type="ECO:0000256" key="5">
    <source>
        <dbReference type="HAMAP-Rule" id="MF_02224"/>
    </source>
</evidence>
<dbReference type="InterPro" id="IPR002855">
    <property type="entry name" value="PPS/PS"/>
</dbReference>
<comment type="similarity">
    <text evidence="5">Belongs to the archaeal phosphopantothenate synthetase family.</text>
</comment>
<protein>
    <recommendedName>
        <fullName evidence="5">4-phosphopantoate--beta-alanine ligase</fullName>
        <ecNumber evidence="5">6.3.2.36</ecNumber>
    </recommendedName>
    <alternativeName>
        <fullName evidence="5">Phosphopantothenate synthetase</fullName>
        <shortName evidence="5">PPS</shortName>
    </alternativeName>
</protein>
<evidence type="ECO:0000256" key="1">
    <source>
        <dbReference type="ARBA" id="ARBA00022598"/>
    </source>
</evidence>
<dbReference type="Gene3D" id="3.40.50.12640">
    <property type="entry name" value="Phosphopantoate/pantothenate synthetase"/>
    <property type="match status" value="1"/>
</dbReference>
<keyword evidence="3 5" id="KW-0067">ATP-binding</keyword>
<dbReference type="NCBIfam" id="NF041123">
    <property type="entry name" value="phpantohe_syn_Arch"/>
    <property type="match status" value="1"/>
</dbReference>
<evidence type="ECO:0000313" key="6">
    <source>
        <dbReference type="EMBL" id="HIH69960.1"/>
    </source>
</evidence>
<dbReference type="EC" id="6.3.2.36" evidence="5"/>
<gene>
    <name evidence="6" type="ORF">HA299_05040</name>
</gene>
<comment type="subunit">
    <text evidence="5">Homodimer.</text>
</comment>
<keyword evidence="4 5" id="KW-0173">Coenzyme A biosynthesis</keyword>
<dbReference type="Pfam" id="PF02006">
    <property type="entry name" value="PPS_PS"/>
    <property type="match status" value="1"/>
</dbReference>
<dbReference type="InterPro" id="IPR038138">
    <property type="entry name" value="PPS/PS_sf"/>
</dbReference>
<feature type="binding site" evidence="5">
    <location>
        <position position="39"/>
    </location>
    <ligand>
        <name>ATP</name>
        <dbReference type="ChEBI" id="CHEBI:30616"/>
    </ligand>
</feature>